<sequence length="237" mass="24132">MRVRPFGEWILLLTVLLALVGSGLPLLPRAGTAARLLALAQNSPAIAAIRLPRVLTPERVEAEIDAAIVAEDDDLARSFLDLADAHGVMVAPDRRARVAAMQNGASYRAARAFAAGAATGEAETAAGLAGVLAADLSGLGDIRDIAREGPICARGEACDTLVLGLATVGLATNAATIASAGAATPLRAGVTILKTARKLGRLPAPLVAALTRMVRASVDPEAVRVLVRAGGASMQRA</sequence>
<gene>
    <name evidence="1" type="ORF">BHAOGJBA_0403</name>
</gene>
<evidence type="ECO:0000313" key="2">
    <source>
        <dbReference type="Proteomes" id="UP001055247"/>
    </source>
</evidence>
<name>A0AAV4ZFX7_9HYPH</name>
<comment type="caution">
    <text evidence="1">The sequence shown here is derived from an EMBL/GenBank/DDBJ whole genome shotgun (WGS) entry which is preliminary data.</text>
</comment>
<keyword evidence="2" id="KW-1185">Reference proteome</keyword>
<evidence type="ECO:0000313" key="1">
    <source>
        <dbReference type="EMBL" id="GJD86905.1"/>
    </source>
</evidence>
<accession>A0AAV4ZFX7</accession>
<dbReference type="EMBL" id="BPQO01000001">
    <property type="protein sequence ID" value="GJD86905.1"/>
    <property type="molecule type" value="Genomic_DNA"/>
</dbReference>
<protein>
    <submittedName>
        <fullName evidence="1">Uncharacterized protein</fullName>
    </submittedName>
</protein>
<reference evidence="1" key="2">
    <citation type="submission" date="2021-08" db="EMBL/GenBank/DDBJ databases">
        <authorList>
            <person name="Tani A."/>
            <person name="Ola A."/>
            <person name="Ogura Y."/>
            <person name="Katsura K."/>
            <person name="Hayashi T."/>
        </authorList>
    </citation>
    <scope>NUCLEOTIDE SEQUENCE</scope>
    <source>
        <strain evidence="1">DSM 16372</strain>
    </source>
</reference>
<dbReference type="RefSeq" id="WP_156453929.1">
    <property type="nucleotide sequence ID" value="NZ_BPQO01000001.1"/>
</dbReference>
<reference evidence="1" key="1">
    <citation type="journal article" date="2016" name="Front. Microbiol.">
        <title>Genome Sequence of the Piezophilic, Mesophilic Sulfate-Reducing Bacterium Desulfovibrio indicus J2T.</title>
        <authorList>
            <person name="Cao J."/>
            <person name="Maignien L."/>
            <person name="Shao Z."/>
            <person name="Alain K."/>
            <person name="Jebbar M."/>
        </authorList>
    </citation>
    <scope>NUCLEOTIDE SEQUENCE</scope>
    <source>
        <strain evidence="1">DSM 16372</strain>
    </source>
</reference>
<organism evidence="1 2">
    <name type="scientific">Methylobacterium hispanicum</name>
    <dbReference type="NCBI Taxonomy" id="270350"/>
    <lineage>
        <taxon>Bacteria</taxon>
        <taxon>Pseudomonadati</taxon>
        <taxon>Pseudomonadota</taxon>
        <taxon>Alphaproteobacteria</taxon>
        <taxon>Hyphomicrobiales</taxon>
        <taxon>Methylobacteriaceae</taxon>
        <taxon>Methylobacterium</taxon>
    </lineage>
</organism>
<dbReference type="AlphaFoldDB" id="A0AAV4ZFX7"/>
<proteinExistence type="predicted"/>
<dbReference type="Proteomes" id="UP001055247">
    <property type="component" value="Unassembled WGS sequence"/>
</dbReference>